<organism evidence="2 3">
    <name type="scientific">Necator americanus</name>
    <name type="common">Human hookworm</name>
    <dbReference type="NCBI Taxonomy" id="51031"/>
    <lineage>
        <taxon>Eukaryota</taxon>
        <taxon>Metazoa</taxon>
        <taxon>Ecdysozoa</taxon>
        <taxon>Nematoda</taxon>
        <taxon>Chromadorea</taxon>
        <taxon>Rhabditida</taxon>
        <taxon>Rhabditina</taxon>
        <taxon>Rhabditomorpha</taxon>
        <taxon>Strongyloidea</taxon>
        <taxon>Ancylostomatidae</taxon>
        <taxon>Bunostominae</taxon>
        <taxon>Necator</taxon>
    </lineage>
</organism>
<dbReference type="EMBL" id="JAVFWL010000006">
    <property type="protein sequence ID" value="KAK6764913.1"/>
    <property type="molecule type" value="Genomic_DNA"/>
</dbReference>
<feature type="region of interest" description="Disordered" evidence="1">
    <location>
        <begin position="65"/>
        <end position="85"/>
    </location>
</feature>
<protein>
    <recommendedName>
        <fullName evidence="4">Transthyretin-like family protein</fullName>
    </recommendedName>
</protein>
<evidence type="ECO:0000256" key="1">
    <source>
        <dbReference type="SAM" id="MobiDB-lite"/>
    </source>
</evidence>
<accession>A0ABR1EQS8</accession>
<gene>
    <name evidence="2" type="primary">Necator_chrX.g25181</name>
    <name evidence="2" type="ORF">RB195_025015</name>
</gene>
<sequence length="130" mass="14208">MPAVSGVYKIAIAHKRAASLAYGPTRSGQYGNINITDVTDITDQSAGDKIGNESARPLCIRIKGQVNGKDKSRESTTSGTHPKRKHDRINFEISVQFLPQLLAFVIDLLTVVTELFQFLVNIWSSGYVSG</sequence>
<comment type="caution">
    <text evidence="2">The sequence shown here is derived from an EMBL/GenBank/DDBJ whole genome shotgun (WGS) entry which is preliminary data.</text>
</comment>
<keyword evidence="3" id="KW-1185">Reference proteome</keyword>
<evidence type="ECO:0000313" key="2">
    <source>
        <dbReference type="EMBL" id="KAK6764913.1"/>
    </source>
</evidence>
<evidence type="ECO:0000313" key="3">
    <source>
        <dbReference type="Proteomes" id="UP001303046"/>
    </source>
</evidence>
<dbReference type="Proteomes" id="UP001303046">
    <property type="component" value="Unassembled WGS sequence"/>
</dbReference>
<name>A0ABR1EQS8_NECAM</name>
<proteinExistence type="predicted"/>
<evidence type="ECO:0008006" key="4">
    <source>
        <dbReference type="Google" id="ProtNLM"/>
    </source>
</evidence>
<reference evidence="2 3" key="1">
    <citation type="submission" date="2023-08" db="EMBL/GenBank/DDBJ databases">
        <title>A Necator americanus chromosomal reference genome.</title>
        <authorList>
            <person name="Ilik V."/>
            <person name="Petrzelkova K.J."/>
            <person name="Pardy F."/>
            <person name="Fuh T."/>
            <person name="Niatou-Singa F.S."/>
            <person name="Gouil Q."/>
            <person name="Baker L."/>
            <person name="Ritchie M.E."/>
            <person name="Jex A.R."/>
            <person name="Gazzola D."/>
            <person name="Li H."/>
            <person name="Toshio Fujiwara R."/>
            <person name="Zhan B."/>
            <person name="Aroian R.V."/>
            <person name="Pafco B."/>
            <person name="Schwarz E.M."/>
        </authorList>
    </citation>
    <scope>NUCLEOTIDE SEQUENCE [LARGE SCALE GENOMIC DNA]</scope>
    <source>
        <strain evidence="2 3">Aroian</strain>
        <tissue evidence="2">Whole animal</tissue>
    </source>
</reference>